<dbReference type="OrthoDB" id="342131at2759"/>
<keyword evidence="3" id="KW-1185">Reference proteome</keyword>
<dbReference type="GO" id="GO:0043291">
    <property type="term" value="C:RAVE complex"/>
    <property type="evidence" value="ECO:0007669"/>
    <property type="project" value="TreeGrafter"/>
</dbReference>
<name>A0A3S5CFA7_9PLAT</name>
<comment type="caution">
    <text evidence="2">The sequence shown here is derived from an EMBL/GenBank/DDBJ whole genome shotgun (WGS) entry which is preliminary data.</text>
</comment>
<dbReference type="PANTHER" id="PTHR13950">
    <property type="entry name" value="RABCONNECTIN-RELATED"/>
    <property type="match status" value="1"/>
</dbReference>
<gene>
    <name evidence="2" type="ORF">PXEA_LOCUS9898</name>
</gene>
<feature type="region of interest" description="Disordered" evidence="1">
    <location>
        <begin position="299"/>
        <end position="324"/>
    </location>
</feature>
<evidence type="ECO:0000313" key="3">
    <source>
        <dbReference type="Proteomes" id="UP000784294"/>
    </source>
</evidence>
<dbReference type="Proteomes" id="UP000784294">
    <property type="component" value="Unassembled WGS sequence"/>
</dbReference>
<proteinExistence type="predicted"/>
<evidence type="ECO:0000313" key="2">
    <source>
        <dbReference type="EMBL" id="VEL16458.1"/>
    </source>
</evidence>
<protein>
    <recommendedName>
        <fullName evidence="4">RAVE complex protein Rav1 C-terminal domain-containing protein</fullName>
    </recommendedName>
</protein>
<dbReference type="InterPro" id="IPR052208">
    <property type="entry name" value="DmX-like/RAVE_component"/>
</dbReference>
<dbReference type="EMBL" id="CAAALY010028519">
    <property type="protein sequence ID" value="VEL16458.1"/>
    <property type="molecule type" value="Genomic_DNA"/>
</dbReference>
<dbReference type="AlphaFoldDB" id="A0A3S5CFA7"/>
<accession>A0A3S5CFA7</accession>
<evidence type="ECO:0008006" key="4">
    <source>
        <dbReference type="Google" id="ProtNLM"/>
    </source>
</evidence>
<sequence>MRWLCLRKFSFHRACLPGAVPFTDSHHILSLSSSNHQLAWLRDGLLVVCLPSEMHVYSQWPHENAICCDTVPSILPGSAVPRTMKSAGCSEYTSSDANPRTYQHFQCSQQLQLPSVHSKSQHFTPHSNLVACEVPGANLTVARLTKTYSAYRLTSSSSTANRLASLAAFSQPVEPNIFAASKPMDGHDKSFAPDASFGLLQNIGLFESVHVANPVLPQFHPRQLLEWLNLGHLRRVQACLVHLTHSLDTISIKHRRDLRRAARAGRMRQRLASSATLTLGKSGDASKLDNEEEARGKFDDFNGIASNESGGGNNPKVADSEDTNKVTKCRRFICSY</sequence>
<reference evidence="2" key="1">
    <citation type="submission" date="2018-11" db="EMBL/GenBank/DDBJ databases">
        <authorList>
            <consortium name="Pathogen Informatics"/>
        </authorList>
    </citation>
    <scope>NUCLEOTIDE SEQUENCE</scope>
</reference>
<evidence type="ECO:0000256" key="1">
    <source>
        <dbReference type="SAM" id="MobiDB-lite"/>
    </source>
</evidence>
<organism evidence="2 3">
    <name type="scientific">Protopolystoma xenopodis</name>
    <dbReference type="NCBI Taxonomy" id="117903"/>
    <lineage>
        <taxon>Eukaryota</taxon>
        <taxon>Metazoa</taxon>
        <taxon>Spiralia</taxon>
        <taxon>Lophotrochozoa</taxon>
        <taxon>Platyhelminthes</taxon>
        <taxon>Monogenea</taxon>
        <taxon>Polyopisthocotylea</taxon>
        <taxon>Polystomatidea</taxon>
        <taxon>Polystomatidae</taxon>
        <taxon>Protopolystoma</taxon>
    </lineage>
</organism>
<dbReference type="GO" id="GO:0007035">
    <property type="term" value="P:vacuolar acidification"/>
    <property type="evidence" value="ECO:0007669"/>
    <property type="project" value="TreeGrafter"/>
</dbReference>
<dbReference type="PANTHER" id="PTHR13950:SF9">
    <property type="entry name" value="RABCONNECTIN-3A"/>
    <property type="match status" value="1"/>
</dbReference>